<reference evidence="5" key="1">
    <citation type="submission" date="2020-12" db="EMBL/GenBank/DDBJ databases">
        <authorList>
            <consortium name="Clinical and Environmental Microbiology Branch: Whole genome sequencing antimicrobial resistance pathogens in the healthcare setting"/>
        </authorList>
    </citation>
    <scope>NUCLEOTIDE SEQUENCE</scope>
    <source>
        <strain evidence="5">2018HL-00813</strain>
    </source>
</reference>
<feature type="domain" description="ILEI/PANDER" evidence="4">
    <location>
        <begin position="1811"/>
        <end position="1900"/>
    </location>
</feature>
<dbReference type="InterPro" id="IPR003305">
    <property type="entry name" value="CenC_carb-bd"/>
</dbReference>
<protein>
    <recommendedName>
        <fullName evidence="6">DUF1983 domain-containing protein</fullName>
    </recommendedName>
</protein>
<comment type="caution">
    <text evidence="5">The sequence shown here is derived from an EMBL/GenBank/DDBJ whole genome shotgun (WGS) entry which is preliminary data.</text>
</comment>
<dbReference type="Pfam" id="PF15711">
    <property type="entry name" value="ILEI"/>
    <property type="match status" value="1"/>
</dbReference>
<proteinExistence type="predicted"/>
<dbReference type="Pfam" id="PF02018">
    <property type="entry name" value="CBM_4_9"/>
    <property type="match status" value="1"/>
</dbReference>
<dbReference type="PANTHER" id="PTHR36251:SF2">
    <property type="entry name" value="GIFSY-2 PROPHAGE HOST SPECIFICITY PROTEIN J, PHAGE LAMBDA"/>
    <property type="match status" value="1"/>
</dbReference>
<dbReference type="PANTHER" id="PTHR36251">
    <property type="entry name" value="FELS-1 PROPHAGE HOST SPECIFICITY PROTEIN-RELATED"/>
    <property type="match status" value="1"/>
</dbReference>
<evidence type="ECO:0000259" key="4">
    <source>
        <dbReference type="Pfam" id="PF15711"/>
    </source>
</evidence>
<name>A0A9P2LCM0_ACIBA</name>
<dbReference type="GO" id="GO:0016798">
    <property type="term" value="F:hydrolase activity, acting on glycosyl bonds"/>
    <property type="evidence" value="ECO:0007669"/>
    <property type="project" value="InterPro"/>
</dbReference>
<dbReference type="InterPro" id="IPR008979">
    <property type="entry name" value="Galactose-bd-like_sf"/>
</dbReference>
<gene>
    <name evidence="5" type="ORF">JHZ39_002599</name>
</gene>
<dbReference type="SUPFAM" id="SSF49785">
    <property type="entry name" value="Galactose-binding domain-like"/>
    <property type="match status" value="1"/>
</dbReference>
<sequence>MTGTTKNALLSELRKKKLITGSSTSSKTKSVGAIPVVQDKTLQTWIKGITNQLQEIDKSFVRSKDLAKTGLVDVDGNGNISLPKPEDNSTIVPKAVEELKATGAYSTVTLDWKTPKSKFFGRNEVYRSEKNDFGTAVNIGSSTGDVYTDYVGNNSKAYYWVRTISKAGVQGALSSSVYAETSIDIDYLLENLSEQISEGLLSQSIKDQLAGIDKNAEYIKSVEAQVQDKIAEVKDIIGRDIIESKLSVSQHLNDAQIRMSEAEIRIEDYKKYSESIVDAAKKLALEADLDLQKYIKDVQQYANDQVALLSNSVNEVRKQAELAQQTADNEIIERKVQVDEAITKASNMIDAAKVEMGNQTNVLIDEKLVPIKTQNETAIRDIKNLGTQYINLDKKIDAGILNEATIRSDKDDALSHRMDVQFAEFTSELTKAKSTILSESETRANENQALTLQINNATSEIGKNKSSISEVRQTLSDFQTSTASKFDSIESGITTNNGKIQGQIAEVEKSVSSLEGTTNTKFSNLSSSLKETDDIAKTAINNAAKAQETATTAVNKADANSQKILTISAKTSGLNNAIQATATADFLNEWKITSGANELRLIDEPSARGGKVLRVGNNSGNDTIWAHWNSFLPFDANKTYALKYRYRRVSGNGGVYIGLAAKDTSQAYFVNISDKLDTTLGSSHYAEANAVPALGEFVTGISYYKGRALLNVPVGYGKSPLENPRKLPSRTAFVSVMFIANYGGFAGEVDIDYIDLVDAEAAVIGFNAEAKATDLFKTASTATQAVADRSTLLETQMRDAQGKIESNALALNKTATKTDLESAMGQVATNINAAIDGLTLGGVNAVANSEAPRTSTAASNKEYLMYERSAELKAFYDENLDKQITISFEMSVPIVGPVQVYSSNASAHTFSATVNVVIPNEWIKYTVTVIPKPHTSSTTVSTIEFYGTYGTGRIPTIRKLQIEAGNKATAWGPSPRDFKASIDAQAQAVKDTNAEVKKQGDTITTIGVDLTKLKNDLITTNQEVSKRATTDALNITNSKVEDQQGQLKAVTEQATALSASLSRAAAAGSNLLIQSNVVGAYNGTSYPHLSYKLGEDWEVGAKYTLMWCAEHQRNGADTNSILAVYAGGDQQVVQSVVNTNGKVINKITFVKNNQVIEKRALNFYMLNRPSTAQGSVGTVYWAVLVRGDLITTESWIPSAYDYNTAVDQVNASFNDFKQTYVTEKEALTKRTSSLESGLSNAEKNIDNTAKALQNYATNAKLDEVTASQTNQLNAQIKKVKGSIDSASDSNSLLPDFNLKNPEDWINYYNYDLSQHFKKTTTGKVGNTVFRKDTSNQAGCWVNSRKALPTNRPYKVSFWVRRSADSAGTCNITAMYGKADGIFSNAAITAMYIDTSKIPADEQWILIEQVVNFNLHPQVKLGFAIGHNATGGWWELQGFSVENVVTEKDVDSTLVRATQLQSYSTKVDTTKAVATATDAMESKFKQKFGNLWTDSTATLDSTRYTKSETDRAIADESKTLKAALSLSGGDNIIKNGDFSKPLDGTNWRQNAVIAGNTFEIFKDANGATYGRFASSNTTTMFKGVVEQITLADGLELDQTYTLSFKAKSLTAAQISLLLIIHRYDGSSNNQLQSSWQLYTDKETICTYTFKTNVANLRSINIILYAPTGIAPDFLIREVQIEKGELATGFRVNPRELKDSLNATAEKLEGTRADVKKQGDSITSLTENYNILKSNVDLNKQAVDGKFQEINTTISNNQQNITQSINSLDSSYKQLNQDIGQVINYRVYSSGWNNDFTGIKNLKGEIKSTASNRGFSVHVLAANGGIASSTRYDTYGDAANAVAMSNALKALPNNTYVIITNYDHIALNLKQLKDSLVAVGANPLTIDQFTGRDAYILVGQKGIGAGRGIELHATPDSGINGAKQIMLAVQVVDGVPIGLANNSGNLQKVIDNQAQMIQQKITRADAQEVFGQEIKTYSAKIDAIQYAEDNWILANDEPKSVSITTGTNRTVAVWDLMYRHKDLPINKGDPIVVRLKYTADSGLIGAACIPQFHGGTYSIGVNSFIVAASGEVELKGIFPSDLKATAFDFVPLGLRFDNAPAGGVFTVTNAFISRGNSAPNFKGGFKSVLKQNAQFVEDTFVRAEANKQVIAQQIQQYDASIPEGMATVVKSTKVTADNAAKDLASFKSVDFKQLQNSTNNLGTALESTTMLAMMITNGKLLYGDVNFKKGMNNVGTYNNLGNGTVSVTREAKSADNPTTSTHELRIVTTGSASPNFGGFHQQFFTRSNAIFIIKYLIKLPIGYKLYPAANLMGDGSVDKFIGSTDGTGRFEVYVRMVKSGTTGRFDTSGFVHVAGGPAPTPASPLIWTLGQIECYDVTDYASADPNLQDFVSTATESLGTLTNFKETWASKLTEMSSKLDRTNSAYILNSDLTNTNIERAIAASSNQLKSEYIDPLQKNTESLKENILTNVDLSGLNPDIYYPVIFRLATVKQRYDFKVFCTLGGQNNSNVPWATHGSRTFGLNCEWSVTANGWGTQAESRIIEKFSYSWTPQSPLINIRQMSNASIEVVFLRGGARYDISHYKTITPLIKTEFFTALGQSIEPIQYNSSLVPVPIFAEIVKAQDVAGAAARSVADIQRDYITSSKLNEAFASTTERMSALYSANSQSIMTSAQTTFEKDWINRTPSGSRIGMRLIEDQTCRGGFAIRMGDNSGNDEVWLNWFATLPIDENKMYRIKYRYRRVSGAGVVYVGATCFNAAKTAFITDSNYINGDIGSSHYVVAGAAPALGTWVTGVAYFKGRSAGASSGAGTLTNPKTFANKAAFFTPVFIGNYSAQAGEVDLDFIDIEDADNLADLETFKTTYASEKTAYTSVIDTLTSTFGDKAIGLTEQKKFVDGVKGVATFLINNNGIATGWGTTSELVNGQVKTEFGVYSSRFFVASDTNAKTFPFIVDGNNVIMNTAIIKDGSIQSAKIGNLGADKITSGDIAADRMKANIVEAARGQFQSLSSITATIGHLRTSETGARIEIADQFIKSFDNNGVKRVQIGNLEL</sequence>
<dbReference type="InterPro" id="IPR039477">
    <property type="entry name" value="ILEI/PANDER_dom"/>
</dbReference>
<evidence type="ECO:0000313" key="5">
    <source>
        <dbReference type="EMBL" id="EGY2378195.1"/>
    </source>
</evidence>
<feature type="domain" description="CBM-cenC" evidence="2">
    <location>
        <begin position="1530"/>
        <end position="1664"/>
    </location>
</feature>
<dbReference type="RefSeq" id="WP_024439820.1">
    <property type="nucleotide sequence ID" value="NZ_CM016516.1"/>
</dbReference>
<organism evidence="5">
    <name type="scientific">Acinetobacter baumannii</name>
    <dbReference type="NCBI Taxonomy" id="470"/>
    <lineage>
        <taxon>Bacteria</taxon>
        <taxon>Pseudomonadati</taxon>
        <taxon>Pseudomonadota</taxon>
        <taxon>Gammaproteobacteria</taxon>
        <taxon>Moraxellales</taxon>
        <taxon>Moraxellaceae</taxon>
        <taxon>Acinetobacter</taxon>
        <taxon>Acinetobacter calcoaceticus/baumannii complex</taxon>
    </lineage>
</organism>
<dbReference type="InterPro" id="IPR053171">
    <property type="entry name" value="Viral_Tip_Attach_Protein"/>
</dbReference>
<dbReference type="PROSITE" id="PS52031">
    <property type="entry name" value="GG_LECTIN"/>
    <property type="match status" value="1"/>
</dbReference>
<dbReference type="Pfam" id="PF09327">
    <property type="entry name" value="Phage_Tail_Tip"/>
    <property type="match status" value="1"/>
</dbReference>
<dbReference type="InterPro" id="IPR013783">
    <property type="entry name" value="Ig-like_fold"/>
</dbReference>
<evidence type="ECO:0008006" key="6">
    <source>
        <dbReference type="Google" id="ProtNLM"/>
    </source>
</evidence>
<keyword evidence="1" id="KW-0378">Hydrolase</keyword>
<accession>A0A9P2LCM0</accession>
<evidence type="ECO:0000259" key="3">
    <source>
        <dbReference type="Pfam" id="PF09327"/>
    </source>
</evidence>
<dbReference type="EMBL" id="AAYLMQ010000033">
    <property type="protein sequence ID" value="EGY2378195.1"/>
    <property type="molecule type" value="Genomic_DNA"/>
</dbReference>
<evidence type="ECO:0000256" key="1">
    <source>
        <dbReference type="ARBA" id="ARBA00022801"/>
    </source>
</evidence>
<dbReference type="InterPro" id="IPR015406">
    <property type="entry name" value="GpJ_CSF"/>
</dbReference>
<feature type="domain" description="Tip attachment protein J central straight fiber" evidence="3">
    <location>
        <begin position="2905"/>
        <end position="2991"/>
    </location>
</feature>
<evidence type="ECO:0000259" key="2">
    <source>
        <dbReference type="Pfam" id="PF02018"/>
    </source>
</evidence>
<dbReference type="Gene3D" id="2.60.40.10">
    <property type="entry name" value="Immunoglobulins"/>
    <property type="match status" value="1"/>
</dbReference>